<sequence>MLAYILPSLQASICLLIIAIDYAQQIHHIPIINAFYLLRINAWQVFTYLNRKIEDFPDFLKCAFSLNSNIIIRSENMHNDSGYLSSSPPTSNYKNKRKRNESDDDDDDDDENNFYKIIVDNNDEDEGNEEDKDNSCKKFMAPSNTKDSFSREFSNGMNDFNEKEMCFPEKIFSSRYTVR</sequence>
<keyword evidence="2" id="KW-0732">Signal</keyword>
<reference evidence="3 5" key="2">
    <citation type="submission" date="2018-11" db="EMBL/GenBank/DDBJ databases">
        <authorList>
            <consortium name="Pathogen Informatics"/>
        </authorList>
    </citation>
    <scope>NUCLEOTIDE SEQUENCE [LARGE SCALE GENOMIC DNA]</scope>
</reference>
<evidence type="ECO:0000313" key="4">
    <source>
        <dbReference type="Proteomes" id="UP000038040"/>
    </source>
</evidence>
<evidence type="ECO:0000313" key="6">
    <source>
        <dbReference type="WBParaSite" id="DME_0000548101-mRNA-1"/>
    </source>
</evidence>
<protein>
    <submittedName>
        <fullName evidence="6">G_PROTEIN_RECEP_F1_2 domain-containing protein</fullName>
    </submittedName>
</protein>
<organism evidence="4 6">
    <name type="scientific">Dracunculus medinensis</name>
    <name type="common">Guinea worm</name>
    <dbReference type="NCBI Taxonomy" id="318479"/>
    <lineage>
        <taxon>Eukaryota</taxon>
        <taxon>Metazoa</taxon>
        <taxon>Ecdysozoa</taxon>
        <taxon>Nematoda</taxon>
        <taxon>Chromadorea</taxon>
        <taxon>Rhabditida</taxon>
        <taxon>Spirurina</taxon>
        <taxon>Dracunculoidea</taxon>
        <taxon>Dracunculidae</taxon>
        <taxon>Dracunculus</taxon>
    </lineage>
</organism>
<keyword evidence="5" id="KW-1185">Reference proteome</keyword>
<gene>
    <name evidence="3" type="ORF">DME_LOCUS587</name>
</gene>
<feature type="compositionally biased region" description="Acidic residues" evidence="1">
    <location>
        <begin position="102"/>
        <end position="112"/>
    </location>
</feature>
<proteinExistence type="predicted"/>
<name>A0A0N4UDR0_DRAME</name>
<accession>A0A0N4UDR0</accession>
<evidence type="ECO:0000256" key="2">
    <source>
        <dbReference type="SAM" id="SignalP"/>
    </source>
</evidence>
<feature type="compositionally biased region" description="Polar residues" evidence="1">
    <location>
        <begin position="82"/>
        <end position="93"/>
    </location>
</feature>
<dbReference type="EMBL" id="UYYG01000005">
    <property type="protein sequence ID" value="VDN50614.1"/>
    <property type="molecule type" value="Genomic_DNA"/>
</dbReference>
<feature type="signal peptide" evidence="2">
    <location>
        <begin position="1"/>
        <end position="23"/>
    </location>
</feature>
<dbReference type="AlphaFoldDB" id="A0A0N4UDR0"/>
<dbReference type="Proteomes" id="UP000274756">
    <property type="component" value="Unassembled WGS sequence"/>
</dbReference>
<evidence type="ECO:0000256" key="1">
    <source>
        <dbReference type="SAM" id="MobiDB-lite"/>
    </source>
</evidence>
<dbReference type="Proteomes" id="UP000038040">
    <property type="component" value="Unplaced"/>
</dbReference>
<evidence type="ECO:0000313" key="3">
    <source>
        <dbReference type="EMBL" id="VDN50614.1"/>
    </source>
</evidence>
<reference evidence="6" key="1">
    <citation type="submission" date="2017-02" db="UniProtKB">
        <authorList>
            <consortium name="WormBaseParasite"/>
        </authorList>
    </citation>
    <scope>IDENTIFICATION</scope>
</reference>
<feature type="region of interest" description="Disordered" evidence="1">
    <location>
        <begin position="81"/>
        <end position="150"/>
    </location>
</feature>
<feature type="compositionally biased region" description="Acidic residues" evidence="1">
    <location>
        <begin position="121"/>
        <end position="132"/>
    </location>
</feature>
<evidence type="ECO:0000313" key="5">
    <source>
        <dbReference type="Proteomes" id="UP000274756"/>
    </source>
</evidence>
<dbReference type="WBParaSite" id="DME_0000548101-mRNA-1">
    <property type="protein sequence ID" value="DME_0000548101-mRNA-1"/>
    <property type="gene ID" value="DME_0000548101"/>
</dbReference>
<feature type="chain" id="PRO_5041039925" evidence="2">
    <location>
        <begin position="24"/>
        <end position="179"/>
    </location>
</feature>